<evidence type="ECO:0000256" key="17">
    <source>
        <dbReference type="ARBA" id="ARBA00025207"/>
    </source>
</evidence>
<keyword evidence="21" id="KW-1185">Reference proteome</keyword>
<accession>A0A059KRA5</accession>
<evidence type="ECO:0000256" key="10">
    <source>
        <dbReference type="ARBA" id="ARBA00022692"/>
    </source>
</evidence>
<keyword evidence="6" id="KW-1003">Cell membrane</keyword>
<keyword evidence="13" id="KW-0067">ATP-binding</keyword>
<protein>
    <recommendedName>
        <fullName evidence="4">Phosphate regulon sensor protein PhoR</fullName>
        <ecNumber evidence="3">2.7.13.3</ecNumber>
    </recommendedName>
</protein>
<dbReference type="PATRIC" id="fig|1286631.3.peg.417"/>
<evidence type="ECO:0000256" key="7">
    <source>
        <dbReference type="ARBA" id="ARBA00022553"/>
    </source>
</evidence>
<dbReference type="GO" id="GO:0005886">
    <property type="term" value="C:plasma membrane"/>
    <property type="evidence" value="ECO:0007669"/>
    <property type="project" value="UniProtKB-SubCell"/>
</dbReference>
<dbReference type="SMART" id="SM00388">
    <property type="entry name" value="HisKA"/>
    <property type="match status" value="1"/>
</dbReference>
<dbReference type="Proteomes" id="UP000026714">
    <property type="component" value="Unassembled WGS sequence"/>
</dbReference>
<dbReference type="PRINTS" id="PR00344">
    <property type="entry name" value="BCTRLSENSOR"/>
</dbReference>
<dbReference type="STRING" id="34103.SAMN05421778_12741"/>
<dbReference type="EC" id="2.7.13.3" evidence="3"/>
<evidence type="ECO:0000256" key="13">
    <source>
        <dbReference type="ARBA" id="ARBA00022840"/>
    </source>
</evidence>
<evidence type="ECO:0000256" key="4">
    <source>
        <dbReference type="ARBA" id="ARBA00019665"/>
    </source>
</evidence>
<dbReference type="InterPro" id="IPR005467">
    <property type="entry name" value="His_kinase_dom"/>
</dbReference>
<evidence type="ECO:0000256" key="9">
    <source>
        <dbReference type="ARBA" id="ARBA00022679"/>
    </source>
</evidence>
<evidence type="ECO:0000256" key="11">
    <source>
        <dbReference type="ARBA" id="ARBA00022741"/>
    </source>
</evidence>
<dbReference type="Pfam" id="PF00512">
    <property type="entry name" value="HisKA"/>
    <property type="match status" value="1"/>
</dbReference>
<keyword evidence="11" id="KW-0547">Nucleotide-binding</keyword>
<dbReference type="SMART" id="SM00091">
    <property type="entry name" value="PAS"/>
    <property type="match status" value="1"/>
</dbReference>
<dbReference type="InterPro" id="IPR003594">
    <property type="entry name" value="HATPase_dom"/>
</dbReference>
<evidence type="ECO:0000256" key="6">
    <source>
        <dbReference type="ARBA" id="ARBA00022475"/>
    </source>
</evidence>
<organism evidence="20 21">
    <name type="scientific">Sphaerotilus natans subsp. natans DSM 6575</name>
    <dbReference type="NCBI Taxonomy" id="1286631"/>
    <lineage>
        <taxon>Bacteria</taxon>
        <taxon>Pseudomonadati</taxon>
        <taxon>Pseudomonadota</taxon>
        <taxon>Betaproteobacteria</taxon>
        <taxon>Burkholderiales</taxon>
        <taxon>Sphaerotilaceae</taxon>
        <taxon>Sphaerotilus</taxon>
    </lineage>
</organism>
<evidence type="ECO:0000259" key="19">
    <source>
        <dbReference type="PROSITE" id="PS50112"/>
    </source>
</evidence>
<evidence type="ECO:0000313" key="21">
    <source>
        <dbReference type="Proteomes" id="UP000026714"/>
    </source>
</evidence>
<dbReference type="InterPro" id="IPR036097">
    <property type="entry name" value="HisK_dim/P_sf"/>
</dbReference>
<dbReference type="SMART" id="SM00387">
    <property type="entry name" value="HATPase_c"/>
    <property type="match status" value="1"/>
</dbReference>
<dbReference type="Gene3D" id="3.30.565.10">
    <property type="entry name" value="Histidine kinase-like ATPase, C-terminal domain"/>
    <property type="match status" value="1"/>
</dbReference>
<evidence type="ECO:0000313" key="20">
    <source>
        <dbReference type="EMBL" id="KDB53961.1"/>
    </source>
</evidence>
<evidence type="ECO:0000256" key="1">
    <source>
        <dbReference type="ARBA" id="ARBA00000085"/>
    </source>
</evidence>
<reference evidence="20 21" key="1">
    <citation type="journal article" date="2014" name="FEMS Microbiol. Ecol.">
        <title>Sphaerotilus natans encrusted with nanoball-shaped Fe(III) oxide minerals formed by nitrate-reducing mixotrophic Fe(II) oxidation.</title>
        <authorList>
            <person name="Park S."/>
            <person name="Kim D.H."/>
            <person name="Lee J.H."/>
            <person name="Hur H.G."/>
        </authorList>
    </citation>
    <scope>NUCLEOTIDE SEQUENCE [LARGE SCALE GENOMIC DNA]</scope>
    <source>
        <strain evidence="20 21">DSM 6575</strain>
    </source>
</reference>
<dbReference type="FunFam" id="1.10.287.130:FF:000001">
    <property type="entry name" value="Two-component sensor histidine kinase"/>
    <property type="match status" value="1"/>
</dbReference>
<dbReference type="Gene3D" id="3.30.450.20">
    <property type="entry name" value="PAS domain"/>
    <property type="match status" value="1"/>
</dbReference>
<dbReference type="EMBL" id="AZRA01000009">
    <property type="protein sequence ID" value="KDB53961.1"/>
    <property type="molecule type" value="Genomic_DNA"/>
</dbReference>
<proteinExistence type="predicted"/>
<evidence type="ECO:0000256" key="3">
    <source>
        <dbReference type="ARBA" id="ARBA00012438"/>
    </source>
</evidence>
<name>A0A059KRA5_9BURK</name>
<dbReference type="GO" id="GO:0006817">
    <property type="term" value="P:phosphate ion transport"/>
    <property type="evidence" value="ECO:0007669"/>
    <property type="project" value="UniProtKB-KW"/>
</dbReference>
<keyword evidence="15" id="KW-0902">Two-component regulatory system</keyword>
<dbReference type="InterPro" id="IPR035965">
    <property type="entry name" value="PAS-like_dom_sf"/>
</dbReference>
<keyword evidence="12 20" id="KW-0418">Kinase</keyword>
<evidence type="ECO:0000256" key="16">
    <source>
        <dbReference type="ARBA" id="ARBA00023136"/>
    </source>
</evidence>
<keyword evidence="16" id="KW-0472">Membrane</keyword>
<keyword evidence="14" id="KW-1133">Transmembrane helix</keyword>
<evidence type="ECO:0000259" key="18">
    <source>
        <dbReference type="PROSITE" id="PS50109"/>
    </source>
</evidence>
<dbReference type="AlphaFoldDB" id="A0A059KRA5"/>
<evidence type="ECO:0000256" key="12">
    <source>
        <dbReference type="ARBA" id="ARBA00022777"/>
    </source>
</evidence>
<evidence type="ECO:0000256" key="8">
    <source>
        <dbReference type="ARBA" id="ARBA00022592"/>
    </source>
</evidence>
<dbReference type="PROSITE" id="PS50112">
    <property type="entry name" value="PAS"/>
    <property type="match status" value="1"/>
</dbReference>
<dbReference type="InterPro" id="IPR036890">
    <property type="entry name" value="HATPase_C_sf"/>
</dbReference>
<dbReference type="CDD" id="cd00082">
    <property type="entry name" value="HisKA"/>
    <property type="match status" value="1"/>
</dbReference>
<evidence type="ECO:0000256" key="2">
    <source>
        <dbReference type="ARBA" id="ARBA00004236"/>
    </source>
</evidence>
<evidence type="ECO:0000256" key="15">
    <source>
        <dbReference type="ARBA" id="ARBA00023012"/>
    </source>
</evidence>
<sequence>MSLALKRLLSLLLSLSLLALVGGVVGLKLGAPVLGTWAGALLGAAWAGWRDARRAGRLMRWMRGNMEAEAPRDGELWGELAYRTERALLQREQRMQLERRRREEFLSAIEASPNGVLLLDADEQIVWVSQVAAVHLGLDPERDIGQRITNLVRTPAFVAALQSGSTEPLLMAGSQPAQLLLSVLVRRYGSVGQRLVLTQDVTERQRNEAMRRDFVANVSHEIRTPLTVLAGFVETMATLPLGPDDRERMLQLMTQQTRRMQTLVTDLLTLARLEGSPQPAPDDWHPVADLIEQIGVETQGLSRGRHLIRLPETGDADLAGVELAGNLSELLSAMTNLASNAVRYTPDEGRISIGWQLRPGGGAVFEVKDSGIGIARDHLPRLTERFYRIDGSRSRETGGTGLGLSIVKHVVQRHGAELTIDSQIGEGSTFRILFPASRVRVHRAVAEAAQAQELRR</sequence>
<dbReference type="SUPFAM" id="SSF55785">
    <property type="entry name" value="PYP-like sensor domain (PAS domain)"/>
    <property type="match status" value="1"/>
</dbReference>
<feature type="domain" description="Histidine kinase" evidence="18">
    <location>
        <begin position="217"/>
        <end position="438"/>
    </location>
</feature>
<dbReference type="InterPro" id="IPR004358">
    <property type="entry name" value="Sig_transdc_His_kin-like_C"/>
</dbReference>
<keyword evidence="7" id="KW-0597">Phosphoprotein</keyword>
<dbReference type="Gene3D" id="1.10.287.130">
    <property type="match status" value="1"/>
</dbReference>
<dbReference type="GO" id="GO:0005524">
    <property type="term" value="F:ATP binding"/>
    <property type="evidence" value="ECO:0007669"/>
    <property type="project" value="UniProtKB-KW"/>
</dbReference>
<feature type="domain" description="PAS" evidence="19">
    <location>
        <begin position="101"/>
        <end position="146"/>
    </location>
</feature>
<dbReference type="NCBIfam" id="TIGR02966">
    <property type="entry name" value="phoR_proteo"/>
    <property type="match status" value="1"/>
</dbReference>
<gene>
    <name evidence="20" type="ORF">X805_04230</name>
</gene>
<keyword evidence="9" id="KW-0808">Transferase</keyword>
<dbReference type="InterPro" id="IPR000014">
    <property type="entry name" value="PAS"/>
</dbReference>
<dbReference type="GO" id="GO:0016036">
    <property type="term" value="P:cellular response to phosphate starvation"/>
    <property type="evidence" value="ECO:0007669"/>
    <property type="project" value="TreeGrafter"/>
</dbReference>
<evidence type="ECO:0000256" key="5">
    <source>
        <dbReference type="ARBA" id="ARBA00022448"/>
    </source>
</evidence>
<dbReference type="Pfam" id="PF02518">
    <property type="entry name" value="HATPase_c"/>
    <property type="match status" value="1"/>
</dbReference>
<dbReference type="InterPro" id="IPR013767">
    <property type="entry name" value="PAS_fold"/>
</dbReference>
<keyword evidence="8" id="KW-0592">Phosphate transport</keyword>
<comment type="caution">
    <text evidence="20">The sequence shown here is derived from an EMBL/GenBank/DDBJ whole genome shotgun (WGS) entry which is preliminary data.</text>
</comment>
<comment type="catalytic activity">
    <reaction evidence="1">
        <text>ATP + protein L-histidine = ADP + protein N-phospho-L-histidine.</text>
        <dbReference type="EC" id="2.7.13.3"/>
    </reaction>
</comment>
<comment type="function">
    <text evidence="17">Member of the two-component regulatory system PhoR/PhoB involved in the phosphate regulon genes expression. PhoR may function as a membrane-associated protein kinase that phosphorylates PhoB in response to environmental signals.</text>
</comment>
<keyword evidence="10" id="KW-0812">Transmembrane</keyword>
<keyword evidence="5" id="KW-0813">Transport</keyword>
<dbReference type="InterPro" id="IPR050351">
    <property type="entry name" value="BphY/WalK/GraS-like"/>
</dbReference>
<dbReference type="RefSeq" id="WP_081837913.1">
    <property type="nucleotide sequence ID" value="NZ_AZRA01000009.1"/>
</dbReference>
<dbReference type="PANTHER" id="PTHR45453">
    <property type="entry name" value="PHOSPHATE REGULON SENSOR PROTEIN PHOR"/>
    <property type="match status" value="1"/>
</dbReference>
<dbReference type="GO" id="GO:0004721">
    <property type="term" value="F:phosphoprotein phosphatase activity"/>
    <property type="evidence" value="ECO:0007669"/>
    <property type="project" value="TreeGrafter"/>
</dbReference>
<dbReference type="PANTHER" id="PTHR45453:SF1">
    <property type="entry name" value="PHOSPHATE REGULON SENSOR PROTEIN PHOR"/>
    <property type="match status" value="1"/>
</dbReference>
<dbReference type="Pfam" id="PF00989">
    <property type="entry name" value="PAS"/>
    <property type="match status" value="1"/>
</dbReference>
<dbReference type="PROSITE" id="PS50109">
    <property type="entry name" value="HIS_KIN"/>
    <property type="match status" value="1"/>
</dbReference>
<dbReference type="InterPro" id="IPR003661">
    <property type="entry name" value="HisK_dim/P_dom"/>
</dbReference>
<dbReference type="SUPFAM" id="SSF47384">
    <property type="entry name" value="Homodimeric domain of signal transducing histidine kinase"/>
    <property type="match status" value="1"/>
</dbReference>
<dbReference type="GO" id="GO:0000155">
    <property type="term" value="F:phosphorelay sensor kinase activity"/>
    <property type="evidence" value="ECO:0007669"/>
    <property type="project" value="InterPro"/>
</dbReference>
<comment type="subcellular location">
    <subcellularLocation>
        <location evidence="2">Cell membrane</location>
    </subcellularLocation>
</comment>
<dbReference type="eggNOG" id="COG5002">
    <property type="taxonomic scope" value="Bacteria"/>
</dbReference>
<dbReference type="GO" id="GO:0006355">
    <property type="term" value="P:regulation of DNA-templated transcription"/>
    <property type="evidence" value="ECO:0007669"/>
    <property type="project" value="InterPro"/>
</dbReference>
<dbReference type="InterPro" id="IPR014310">
    <property type="entry name" value="Sig_transdc_His_kinase_PhoR"/>
</dbReference>
<dbReference type="SUPFAM" id="SSF55874">
    <property type="entry name" value="ATPase domain of HSP90 chaperone/DNA topoisomerase II/histidine kinase"/>
    <property type="match status" value="1"/>
</dbReference>
<evidence type="ECO:0000256" key="14">
    <source>
        <dbReference type="ARBA" id="ARBA00022989"/>
    </source>
</evidence>